<dbReference type="InterPro" id="IPR016288">
    <property type="entry name" value="Beta_cellobiohydrolase"/>
</dbReference>
<dbReference type="InterPro" id="IPR003961">
    <property type="entry name" value="FN3_dom"/>
</dbReference>
<dbReference type="InterPro" id="IPR008965">
    <property type="entry name" value="CBM2/CBM3_carb-bd_dom_sf"/>
</dbReference>
<feature type="region of interest" description="Disordered" evidence="10">
    <location>
        <begin position="468"/>
        <end position="490"/>
    </location>
</feature>
<dbReference type="AlphaFoldDB" id="A0A168F0G2"/>
<dbReference type="InterPro" id="IPR001919">
    <property type="entry name" value="CBD2"/>
</dbReference>
<dbReference type="Gene3D" id="2.60.40.290">
    <property type="match status" value="1"/>
</dbReference>
<evidence type="ECO:0000256" key="2">
    <source>
        <dbReference type="ARBA" id="ARBA00022801"/>
    </source>
</evidence>
<feature type="domain" description="CBM2" evidence="12">
    <location>
        <begin position="664"/>
        <end position="773"/>
    </location>
</feature>
<dbReference type="Gene3D" id="3.20.20.40">
    <property type="entry name" value="1, 4-beta cellobiohydrolase"/>
    <property type="match status" value="1"/>
</dbReference>
<dbReference type="CDD" id="cd00063">
    <property type="entry name" value="FN3"/>
    <property type="match status" value="2"/>
</dbReference>
<protein>
    <recommendedName>
        <fullName evidence="9">Glucanase</fullName>
        <ecNumber evidence="9">3.2.1.-</ecNumber>
    </recommendedName>
</protein>
<dbReference type="PROSITE" id="PS51173">
    <property type="entry name" value="CBM2"/>
    <property type="match status" value="1"/>
</dbReference>
<comment type="similarity">
    <text evidence="9">Belongs to the glycosyl hydrolase family 6.</text>
</comment>
<dbReference type="InterPro" id="IPR013783">
    <property type="entry name" value="Ig-like_fold"/>
</dbReference>
<dbReference type="InterPro" id="IPR012291">
    <property type="entry name" value="CBM2_carb-bd_dom_sf"/>
</dbReference>
<dbReference type="Pfam" id="PF01341">
    <property type="entry name" value="Glyco_hydro_6"/>
    <property type="match status" value="1"/>
</dbReference>
<dbReference type="InterPro" id="IPR001524">
    <property type="entry name" value="Glyco_hydro_6_CS"/>
</dbReference>
<dbReference type="GO" id="GO:0004553">
    <property type="term" value="F:hydrolase activity, hydrolyzing O-glycosyl compounds"/>
    <property type="evidence" value="ECO:0007669"/>
    <property type="project" value="InterPro"/>
</dbReference>
<dbReference type="Gene3D" id="2.60.40.10">
    <property type="entry name" value="Immunoglobulins"/>
    <property type="match status" value="2"/>
</dbReference>
<keyword evidence="2 9" id="KW-0378">Hydrolase</keyword>
<keyword evidence="3 9" id="KW-0136">Cellulose degradation</keyword>
<dbReference type="PANTHER" id="PTHR34876">
    <property type="match status" value="1"/>
</dbReference>
<evidence type="ECO:0000256" key="5">
    <source>
        <dbReference type="ARBA" id="ARBA00023277"/>
    </source>
</evidence>
<keyword evidence="7 9" id="KW-0624">Polysaccharide degradation</keyword>
<dbReference type="SMART" id="SM00637">
    <property type="entry name" value="CBD_II"/>
    <property type="match status" value="1"/>
</dbReference>
<evidence type="ECO:0000313" key="14">
    <source>
        <dbReference type="Proteomes" id="UP000076794"/>
    </source>
</evidence>
<organism evidence="13 14">
    <name type="scientific">Isoptericola dokdonensis DS-3</name>
    <dbReference type="NCBI Taxonomy" id="1300344"/>
    <lineage>
        <taxon>Bacteria</taxon>
        <taxon>Bacillati</taxon>
        <taxon>Actinomycetota</taxon>
        <taxon>Actinomycetes</taxon>
        <taxon>Micrococcales</taxon>
        <taxon>Promicromonosporaceae</taxon>
        <taxon>Isoptericola</taxon>
    </lineage>
</organism>
<evidence type="ECO:0000256" key="10">
    <source>
        <dbReference type="SAM" id="MobiDB-lite"/>
    </source>
</evidence>
<evidence type="ECO:0000313" key="13">
    <source>
        <dbReference type="EMBL" id="ANC30736.1"/>
    </source>
</evidence>
<evidence type="ECO:0000256" key="8">
    <source>
        <dbReference type="PROSITE-ProRule" id="PRU10057"/>
    </source>
</evidence>
<feature type="region of interest" description="Disordered" evidence="10">
    <location>
        <begin position="561"/>
        <end position="580"/>
    </location>
</feature>
<feature type="chain" id="PRO_5007749422" description="Glucanase" evidence="9">
    <location>
        <begin position="40"/>
        <end position="773"/>
    </location>
</feature>
<dbReference type="PRINTS" id="PR00733">
    <property type="entry name" value="GLHYDRLASE6"/>
</dbReference>
<feature type="signal peptide" evidence="9">
    <location>
        <begin position="1"/>
        <end position="39"/>
    </location>
</feature>
<reference evidence="13 14" key="1">
    <citation type="submission" date="2016-01" db="EMBL/GenBank/DDBJ databases">
        <title>Complete genome sequence of a soil Actinobacterium, Isoptericola dokdonensis DS-3.</title>
        <authorList>
            <person name="Kwon S.-K."/>
            <person name="Kim J.F."/>
        </authorList>
    </citation>
    <scope>NUCLEOTIDE SEQUENCE [LARGE SCALE GENOMIC DNA]</scope>
    <source>
        <strain evidence="13 14">DS-3</strain>
    </source>
</reference>
<dbReference type="InterPro" id="IPR036116">
    <property type="entry name" value="FN3_sf"/>
</dbReference>
<dbReference type="OrthoDB" id="309899at2"/>
<evidence type="ECO:0000256" key="4">
    <source>
        <dbReference type="ARBA" id="ARBA00023157"/>
    </source>
</evidence>
<dbReference type="EMBL" id="CP014209">
    <property type="protein sequence ID" value="ANC30736.1"/>
    <property type="molecule type" value="Genomic_DNA"/>
</dbReference>
<dbReference type="SUPFAM" id="SSF51989">
    <property type="entry name" value="Glycosyl hydrolases family 6, cellulases"/>
    <property type="match status" value="1"/>
</dbReference>
<keyword evidence="6 9" id="KW-0326">Glycosidase</keyword>
<feature type="domain" description="Fibronectin type-III" evidence="11">
    <location>
        <begin position="482"/>
        <end position="567"/>
    </location>
</feature>
<evidence type="ECO:0000256" key="3">
    <source>
        <dbReference type="ARBA" id="ARBA00023001"/>
    </source>
</evidence>
<evidence type="ECO:0000256" key="6">
    <source>
        <dbReference type="ARBA" id="ARBA00023295"/>
    </source>
</evidence>
<dbReference type="GO" id="GO:0030247">
    <property type="term" value="F:polysaccharide binding"/>
    <property type="evidence" value="ECO:0007669"/>
    <property type="project" value="UniProtKB-UniRule"/>
</dbReference>
<keyword evidence="4" id="KW-1015">Disulfide bond</keyword>
<dbReference type="PROSITE" id="PS00656">
    <property type="entry name" value="GLYCOSYL_HYDROL_F6_2"/>
    <property type="match status" value="1"/>
</dbReference>
<dbReference type="Pfam" id="PF00553">
    <property type="entry name" value="CBM_2"/>
    <property type="match status" value="1"/>
</dbReference>
<evidence type="ECO:0000256" key="9">
    <source>
        <dbReference type="RuleBase" id="RU361186"/>
    </source>
</evidence>
<evidence type="ECO:0000259" key="12">
    <source>
        <dbReference type="PROSITE" id="PS51173"/>
    </source>
</evidence>
<evidence type="ECO:0000256" key="7">
    <source>
        <dbReference type="ARBA" id="ARBA00023326"/>
    </source>
</evidence>
<dbReference type="SUPFAM" id="SSF49265">
    <property type="entry name" value="Fibronectin type III"/>
    <property type="match status" value="1"/>
</dbReference>
<evidence type="ECO:0000256" key="1">
    <source>
        <dbReference type="ARBA" id="ARBA00022729"/>
    </source>
</evidence>
<dbReference type="EC" id="3.2.1.-" evidence="9"/>
<keyword evidence="5 9" id="KW-0119">Carbohydrate metabolism</keyword>
<evidence type="ECO:0000259" key="11">
    <source>
        <dbReference type="PROSITE" id="PS50853"/>
    </source>
</evidence>
<feature type="domain" description="Fibronectin type-III" evidence="11">
    <location>
        <begin position="578"/>
        <end position="663"/>
    </location>
</feature>
<gene>
    <name evidence="13" type="primary">cbhA</name>
    <name evidence="13" type="ORF">I598_1169</name>
</gene>
<name>A0A168F0G2_9MICO</name>
<dbReference type="PANTHER" id="PTHR34876:SF4">
    <property type="entry name" value="1,4-BETA-D-GLUCAN CELLOBIOHYDROLASE C-RELATED"/>
    <property type="match status" value="1"/>
</dbReference>
<dbReference type="InterPro" id="IPR036434">
    <property type="entry name" value="Beta_cellobiohydrolase_sf"/>
</dbReference>
<proteinExistence type="inferred from homology"/>
<dbReference type="SMART" id="SM00060">
    <property type="entry name" value="FN3"/>
    <property type="match status" value="2"/>
</dbReference>
<dbReference type="KEGG" id="ido:I598_1169"/>
<dbReference type="Pfam" id="PF00041">
    <property type="entry name" value="fn3"/>
    <property type="match status" value="2"/>
</dbReference>
<dbReference type="GO" id="GO:0030245">
    <property type="term" value="P:cellulose catabolic process"/>
    <property type="evidence" value="ECO:0007669"/>
    <property type="project" value="UniProtKB-KW"/>
</dbReference>
<dbReference type="SUPFAM" id="SSF49384">
    <property type="entry name" value="Carbohydrate-binding domain"/>
    <property type="match status" value="1"/>
</dbReference>
<dbReference type="PATRIC" id="fig|1300344.3.peg.1175"/>
<dbReference type="PROSITE" id="PS50853">
    <property type="entry name" value="FN3"/>
    <property type="match status" value="2"/>
</dbReference>
<accession>A0A168F0G2</accession>
<dbReference type="FunFam" id="2.60.40.10:FF:001114">
    <property type="entry name" value="Chitinase A1"/>
    <property type="match status" value="1"/>
</dbReference>
<dbReference type="Proteomes" id="UP000076794">
    <property type="component" value="Chromosome"/>
</dbReference>
<dbReference type="RefSeq" id="WP_083973549.1">
    <property type="nucleotide sequence ID" value="NZ_CP014209.1"/>
</dbReference>
<feature type="active site" description="Proton donor" evidence="8">
    <location>
        <position position="183"/>
    </location>
</feature>
<keyword evidence="14" id="KW-1185">Reference proteome</keyword>
<keyword evidence="1 9" id="KW-0732">Signal</keyword>
<sequence length="773" mass="80113">MRSRSRRPRDRAAVRPLAVAATLALTAAPVVAVASSASAAERVDNPFVGADQYVNSYWASNVTQAAAEAGGELGEKMLTLTDTPTSVWMDRTSAIEGNVDGPGLRYHLDAALEQQQGSTPMVFNLVIYNLPGRDCYALASNGLLPATAAGLAEYENEYIDPIADMLAEPQYADLRVVATIEPDSLPNLVTNMSEPKCQQSAPFYRAGVAYALDRLYEAGNVYSYIDAAHSGWLGWDSNAGPAVDVFHEVVTSTDHGYDTVAGFVTNTANSTPLHEPFLEDTTFGSGGGTQVRQAEFYEWNRDFDELDWTEHLYSLATAAGFPSDIGMLIDTSRNGWGGPDRPTAPSTSTVLNTYVDETRVDRRTHRGAWCNPDGAGLGERPTVAPTDNAASHLDAYVWVKPPGESDGGSTDIPNDQGKGFDRMCDPTFNSPKLAGKLTGAKAGAPLAGQWFQEQFEMLVANAYPAIDGDGGPVDPDTQAPTAPTGLEATASTATSVALSWDASTDDTGVTGYTVRVDGTVATTAAGTSATITGLTPDTTYEVTVTARDAAGNVSAASAPLTVTTSSDGGGGDTQAPSVPTGLAAGDVTTSSVALSWNASTDDVGVTGYRVLRGGQVVANVTGTSATVTGLAADTAYSFQVVAVDAAGNASAASAALSVTTDEEASTPGGACTVTYQANSWNNGFTGNITLRNDSSAAVSAWDLTFSFPSGQQITQVWSAQFTQTGSAVTITPAAWTTSIPAGGSVSFGFNGTHSGTNTTPSDFALDGVDCDVA</sequence>
<dbReference type="STRING" id="1300344.I598_1169"/>